<reference evidence="4 5" key="1">
    <citation type="submission" date="2019-09" db="EMBL/GenBank/DDBJ databases">
        <title>Bacillus ochoae sp. nov., Paenibacillus whitsoniae sp. nov., Paenibacillus spiritus sp. nov. Isolated from the Mars Exploration Rover during spacecraft assembly.</title>
        <authorList>
            <person name="Seuylemezian A."/>
            <person name="Vaishampayan P."/>
        </authorList>
    </citation>
    <scope>NUCLEOTIDE SEQUENCE [LARGE SCALE GENOMIC DNA]</scope>
    <source>
        <strain evidence="4 5">MER_111</strain>
    </source>
</reference>
<dbReference type="Gene3D" id="3.40.50.720">
    <property type="entry name" value="NAD(P)-binding Rossmann-like Domain"/>
    <property type="match status" value="1"/>
</dbReference>
<organism evidence="4 5">
    <name type="scientific">Paenibacillus spiritus</name>
    <dbReference type="NCBI Taxonomy" id="2496557"/>
    <lineage>
        <taxon>Bacteria</taxon>
        <taxon>Bacillati</taxon>
        <taxon>Bacillota</taxon>
        <taxon>Bacilli</taxon>
        <taxon>Bacillales</taxon>
        <taxon>Paenibacillaceae</taxon>
        <taxon>Paenibacillus</taxon>
    </lineage>
</organism>
<dbReference type="InterPro" id="IPR055170">
    <property type="entry name" value="GFO_IDH_MocA-like_dom"/>
</dbReference>
<comment type="caution">
    <text evidence="4">The sequence shown here is derived from an EMBL/GenBank/DDBJ whole genome shotgun (WGS) entry which is preliminary data.</text>
</comment>
<dbReference type="RefSeq" id="WP_150457712.1">
    <property type="nucleotide sequence ID" value="NZ_VYKK01000008.1"/>
</dbReference>
<evidence type="ECO:0000259" key="2">
    <source>
        <dbReference type="Pfam" id="PF01408"/>
    </source>
</evidence>
<evidence type="ECO:0000256" key="1">
    <source>
        <dbReference type="ARBA" id="ARBA00023002"/>
    </source>
</evidence>
<protein>
    <submittedName>
        <fullName evidence="4">Gfo/Idh/MocA family oxidoreductase</fullName>
    </submittedName>
</protein>
<dbReference type="AlphaFoldDB" id="A0A5J5GBA3"/>
<dbReference type="PANTHER" id="PTHR43818:SF11">
    <property type="entry name" value="BCDNA.GH03377"/>
    <property type="match status" value="1"/>
</dbReference>
<feature type="domain" description="GFO/IDH/MocA-like oxidoreductase" evidence="3">
    <location>
        <begin position="132"/>
        <end position="265"/>
    </location>
</feature>
<dbReference type="Pfam" id="PF01408">
    <property type="entry name" value="GFO_IDH_MocA"/>
    <property type="match status" value="1"/>
</dbReference>
<dbReference type="OrthoDB" id="9815825at2"/>
<dbReference type="GO" id="GO:0000166">
    <property type="term" value="F:nucleotide binding"/>
    <property type="evidence" value="ECO:0007669"/>
    <property type="project" value="InterPro"/>
</dbReference>
<dbReference type="Pfam" id="PF22725">
    <property type="entry name" value="GFO_IDH_MocA_C3"/>
    <property type="match status" value="1"/>
</dbReference>
<dbReference type="PANTHER" id="PTHR43818">
    <property type="entry name" value="BCDNA.GH03377"/>
    <property type="match status" value="1"/>
</dbReference>
<accession>A0A5J5GBA3</accession>
<dbReference type="Proteomes" id="UP000367750">
    <property type="component" value="Unassembled WGS sequence"/>
</dbReference>
<proteinExistence type="predicted"/>
<sequence length="367" mass="40091">MNKIRIGVIGCGNISGIYFENLTKLFLHTEVYACADRNRERAEAAAQAYGIPNVWSTEELLGSEEIQIVLNLTTPEGHFEICRQALLQGKHVYVEKPLSLTPQEGRKLVELARERGLMLGCAPDTFLGAGLQTCRKLIDDGFIGEPVAATAFMVCHGHESWHPAPAFYYQKGGGPMFDMGPYYLTALVSLLGPVRTVCGMARTSFAERTITSEPKFGERIQVEVPTHVAGTLEFASGPIATMITSFDVWDSTLPRIEIYGSRGTLIVPDPNTFGGPVLFKPAGGAEFKEIPLLFGYSDNSRGLGIADMAECVLRGGKPRASGELADHVLEIMQAFHTSSDTKRYAELETSCERPEPLAMGLMRGVLR</sequence>
<dbReference type="Gene3D" id="3.30.360.10">
    <property type="entry name" value="Dihydrodipicolinate Reductase, domain 2"/>
    <property type="match status" value="1"/>
</dbReference>
<dbReference type="GO" id="GO:0016491">
    <property type="term" value="F:oxidoreductase activity"/>
    <property type="evidence" value="ECO:0007669"/>
    <property type="project" value="UniProtKB-KW"/>
</dbReference>
<feature type="domain" description="Gfo/Idh/MocA-like oxidoreductase N-terminal" evidence="2">
    <location>
        <begin position="4"/>
        <end position="119"/>
    </location>
</feature>
<keyword evidence="5" id="KW-1185">Reference proteome</keyword>
<dbReference type="InterPro" id="IPR000683">
    <property type="entry name" value="Gfo/Idh/MocA-like_OxRdtase_N"/>
</dbReference>
<dbReference type="EMBL" id="VYKK01000008">
    <property type="protein sequence ID" value="KAA9005399.1"/>
    <property type="molecule type" value="Genomic_DNA"/>
</dbReference>
<dbReference type="SUPFAM" id="SSF51735">
    <property type="entry name" value="NAD(P)-binding Rossmann-fold domains"/>
    <property type="match status" value="1"/>
</dbReference>
<dbReference type="InterPro" id="IPR036291">
    <property type="entry name" value="NAD(P)-bd_dom_sf"/>
</dbReference>
<dbReference type="InterPro" id="IPR050463">
    <property type="entry name" value="Gfo/Idh/MocA_oxidrdct_glycsds"/>
</dbReference>
<evidence type="ECO:0000313" key="5">
    <source>
        <dbReference type="Proteomes" id="UP000367750"/>
    </source>
</evidence>
<dbReference type="SUPFAM" id="SSF55347">
    <property type="entry name" value="Glyceraldehyde-3-phosphate dehydrogenase-like, C-terminal domain"/>
    <property type="match status" value="1"/>
</dbReference>
<evidence type="ECO:0000259" key="3">
    <source>
        <dbReference type="Pfam" id="PF22725"/>
    </source>
</evidence>
<keyword evidence="1" id="KW-0560">Oxidoreductase</keyword>
<name>A0A5J5GBA3_9BACL</name>
<evidence type="ECO:0000313" key="4">
    <source>
        <dbReference type="EMBL" id="KAA9005399.1"/>
    </source>
</evidence>
<gene>
    <name evidence="4" type="ORF">F4V43_07975</name>
</gene>